<dbReference type="EMBL" id="FQZB01000005">
    <property type="protein sequence ID" value="SHI94759.1"/>
    <property type="molecule type" value="Genomic_DNA"/>
</dbReference>
<dbReference type="SUPFAM" id="SSF55729">
    <property type="entry name" value="Acyl-CoA N-acyltransferases (Nat)"/>
    <property type="match status" value="1"/>
</dbReference>
<dbReference type="Proteomes" id="UP000184310">
    <property type="component" value="Unassembled WGS sequence"/>
</dbReference>
<keyword evidence="3" id="KW-1185">Reference proteome</keyword>
<organism evidence="2 3">
    <name type="scientific">Clostridium cavendishii DSM 21758</name>
    <dbReference type="NCBI Taxonomy" id="1121302"/>
    <lineage>
        <taxon>Bacteria</taxon>
        <taxon>Bacillati</taxon>
        <taxon>Bacillota</taxon>
        <taxon>Clostridia</taxon>
        <taxon>Eubacteriales</taxon>
        <taxon>Clostridiaceae</taxon>
        <taxon>Clostridium</taxon>
    </lineage>
</organism>
<evidence type="ECO:0000313" key="3">
    <source>
        <dbReference type="Proteomes" id="UP000184310"/>
    </source>
</evidence>
<dbReference type="PANTHER" id="PTHR43792:SF1">
    <property type="entry name" value="N-ACETYLTRANSFERASE DOMAIN-CONTAINING PROTEIN"/>
    <property type="match status" value="1"/>
</dbReference>
<feature type="domain" description="N-acetyltransferase" evidence="1">
    <location>
        <begin position="14"/>
        <end position="169"/>
    </location>
</feature>
<dbReference type="PANTHER" id="PTHR43792">
    <property type="entry name" value="GNAT FAMILY, PUTATIVE (AFU_ORTHOLOGUE AFUA_3G00765)-RELATED-RELATED"/>
    <property type="match status" value="1"/>
</dbReference>
<dbReference type="Gene3D" id="3.40.630.30">
    <property type="match status" value="1"/>
</dbReference>
<reference evidence="2 3" key="1">
    <citation type="submission" date="2016-11" db="EMBL/GenBank/DDBJ databases">
        <authorList>
            <person name="Jaros S."/>
            <person name="Januszkiewicz K."/>
            <person name="Wedrychowicz H."/>
        </authorList>
    </citation>
    <scope>NUCLEOTIDE SEQUENCE [LARGE SCALE GENOMIC DNA]</scope>
    <source>
        <strain evidence="2 3">DSM 21758</strain>
    </source>
</reference>
<dbReference type="PROSITE" id="PS51186">
    <property type="entry name" value="GNAT"/>
    <property type="match status" value="1"/>
</dbReference>
<evidence type="ECO:0000313" key="2">
    <source>
        <dbReference type="EMBL" id="SHI94759.1"/>
    </source>
</evidence>
<sequence length="178" mass="20885">MISVETPILETGRLILRPFCIEDAQEVFECWESDSDVAKYMFWISHNDINKTIGWIEEEIRKINSDDWYRWAILLKETDELIGTGLIYFEEEYGKFEIAYNLGKKAWGVGYTTEAMQVVIKFVKEKLGIREIVGRHAKENQASSRVMDKLGFIYVKDIPYECNMGKNLYEGKEYILKL</sequence>
<dbReference type="InterPro" id="IPR000182">
    <property type="entry name" value="GNAT_dom"/>
</dbReference>
<dbReference type="RefSeq" id="WP_072985646.1">
    <property type="nucleotide sequence ID" value="NZ_FQZB01000005.1"/>
</dbReference>
<accession>A0A1M6FAX4</accession>
<proteinExistence type="predicted"/>
<dbReference type="Pfam" id="PF13302">
    <property type="entry name" value="Acetyltransf_3"/>
    <property type="match status" value="1"/>
</dbReference>
<dbReference type="InterPro" id="IPR051531">
    <property type="entry name" value="N-acetyltransferase"/>
</dbReference>
<protein>
    <submittedName>
        <fullName evidence="2">Protein N-acetyltransferase, RimJ/RimL family</fullName>
    </submittedName>
</protein>
<keyword evidence="2" id="KW-0808">Transferase</keyword>
<dbReference type="InterPro" id="IPR016181">
    <property type="entry name" value="Acyl_CoA_acyltransferase"/>
</dbReference>
<dbReference type="AlphaFoldDB" id="A0A1M6FAX4"/>
<gene>
    <name evidence="2" type="ORF">SAMN02745163_01081</name>
</gene>
<name>A0A1M6FAX4_9CLOT</name>
<dbReference type="OrthoDB" id="9798081at2"/>
<dbReference type="STRING" id="1121302.SAMN02745163_01081"/>
<dbReference type="GO" id="GO:0016747">
    <property type="term" value="F:acyltransferase activity, transferring groups other than amino-acyl groups"/>
    <property type="evidence" value="ECO:0007669"/>
    <property type="project" value="InterPro"/>
</dbReference>
<evidence type="ECO:0000259" key="1">
    <source>
        <dbReference type="PROSITE" id="PS51186"/>
    </source>
</evidence>